<dbReference type="AlphaFoldDB" id="Q6CY00"/>
<evidence type="ECO:0000256" key="1">
    <source>
        <dbReference type="SAM" id="MobiDB-lite"/>
    </source>
</evidence>
<sequence length="203" mass="20364">MKFSTVAATALAASSSALAAQTVITATNDGVVYTKTIDLAETDATLAPGEYLTSIVVTRGDTVYTKVITESSAAATEETTAAAEETTAAAETTSAAAETTTAAPAEETSSAQESETITLTLSKNGHWFTKTVTQAVGYVWTGEDTANWTGTPSWLSNITTSTSAAETTEAASSTAEVATYTGAAALASVGTGLLGVAVAGLLI</sequence>
<feature type="chain" id="PRO_5004271783" evidence="2">
    <location>
        <begin position="20"/>
        <end position="203"/>
    </location>
</feature>
<dbReference type="Pfam" id="PF17357">
    <property type="entry name" value="FIT1_2"/>
    <property type="match status" value="1"/>
</dbReference>
<evidence type="ECO:0000313" key="3">
    <source>
        <dbReference type="EMBL" id="CAH02777.1"/>
    </source>
</evidence>
<evidence type="ECO:0000256" key="2">
    <source>
        <dbReference type="SAM" id="SignalP"/>
    </source>
</evidence>
<feature type="region of interest" description="Disordered" evidence="1">
    <location>
        <begin position="74"/>
        <end position="115"/>
    </location>
</feature>
<protein>
    <submittedName>
        <fullName evidence="3">KLLA0A04323p</fullName>
    </submittedName>
</protein>
<proteinExistence type="predicted"/>
<dbReference type="KEGG" id="kla:KLLA0_A04323g"/>
<dbReference type="GO" id="GO:0015891">
    <property type="term" value="P:siderophore transport"/>
    <property type="evidence" value="ECO:0007669"/>
    <property type="project" value="InterPro"/>
</dbReference>
<dbReference type="InParanoid" id="Q6CY00"/>
<dbReference type="EMBL" id="CR382121">
    <property type="protein sequence ID" value="CAH02777.1"/>
    <property type="molecule type" value="Genomic_DNA"/>
</dbReference>
<dbReference type="GO" id="GO:0009277">
    <property type="term" value="C:fungal-type cell wall"/>
    <property type="evidence" value="ECO:0007669"/>
    <property type="project" value="InterPro"/>
</dbReference>
<dbReference type="eggNOG" id="ENOG502T53S">
    <property type="taxonomic scope" value="Eukaryota"/>
</dbReference>
<reference evidence="3 4" key="1">
    <citation type="journal article" date="2004" name="Nature">
        <title>Genome evolution in yeasts.</title>
        <authorList>
            <consortium name="Genolevures"/>
            <person name="Dujon B."/>
            <person name="Sherman D."/>
            <person name="Fischer G."/>
            <person name="Durrens P."/>
            <person name="Casaregola S."/>
            <person name="Lafontaine I."/>
            <person name="de Montigny J."/>
            <person name="Marck C."/>
            <person name="Neuveglise C."/>
            <person name="Talla E."/>
            <person name="Goffard N."/>
            <person name="Frangeul L."/>
            <person name="Aigle M."/>
            <person name="Anthouard V."/>
            <person name="Babour A."/>
            <person name="Barbe V."/>
            <person name="Barnay S."/>
            <person name="Blanchin S."/>
            <person name="Beckerich J.M."/>
            <person name="Beyne E."/>
            <person name="Bleykasten C."/>
            <person name="Boisrame A."/>
            <person name="Boyer J."/>
            <person name="Cattolico L."/>
            <person name="Confanioleri F."/>
            <person name="de Daruvar A."/>
            <person name="Despons L."/>
            <person name="Fabre E."/>
            <person name="Fairhead C."/>
            <person name="Ferry-Dumazet H."/>
            <person name="Groppi A."/>
            <person name="Hantraye F."/>
            <person name="Hennequin C."/>
            <person name="Jauniaux N."/>
            <person name="Joyet P."/>
            <person name="Kachouri R."/>
            <person name="Kerrest A."/>
            <person name="Koszul R."/>
            <person name="Lemaire M."/>
            <person name="Lesur I."/>
            <person name="Ma L."/>
            <person name="Muller H."/>
            <person name="Nicaud J.M."/>
            <person name="Nikolski M."/>
            <person name="Oztas S."/>
            <person name="Ozier-Kalogeropoulos O."/>
            <person name="Pellenz S."/>
            <person name="Potier S."/>
            <person name="Richard G.F."/>
            <person name="Straub M.L."/>
            <person name="Suleau A."/>
            <person name="Swennene D."/>
            <person name="Tekaia F."/>
            <person name="Wesolowski-Louvel M."/>
            <person name="Westhof E."/>
            <person name="Wirth B."/>
            <person name="Zeniou-Meyer M."/>
            <person name="Zivanovic I."/>
            <person name="Bolotin-Fukuhara M."/>
            <person name="Thierry A."/>
            <person name="Bouchier C."/>
            <person name="Caudron B."/>
            <person name="Scarpelli C."/>
            <person name="Gaillardin C."/>
            <person name="Weissenbach J."/>
            <person name="Wincker P."/>
            <person name="Souciet J.L."/>
        </authorList>
    </citation>
    <scope>NUCLEOTIDE SEQUENCE [LARGE SCALE GENOMIC DNA]</scope>
    <source>
        <strain evidence="4">ATCC 8585 / CBS 2359 / DSM 70799 / NBRC 1267 / NRRL Y-1140 / WM37</strain>
    </source>
</reference>
<accession>Q6CY00</accession>
<name>Q6CY00_KLULA</name>
<keyword evidence="4" id="KW-1185">Reference proteome</keyword>
<dbReference type="GeneID" id="2896354"/>
<keyword evidence="2" id="KW-0732">Signal</keyword>
<dbReference type="Proteomes" id="UP000000598">
    <property type="component" value="Chromosome A"/>
</dbReference>
<dbReference type="FunCoup" id="Q6CY00">
    <property type="interactions" value="49"/>
</dbReference>
<dbReference type="RefSeq" id="XP_451189.1">
    <property type="nucleotide sequence ID" value="XM_451189.1"/>
</dbReference>
<organism evidence="3 4">
    <name type="scientific">Kluyveromyces lactis (strain ATCC 8585 / CBS 2359 / DSM 70799 / NBRC 1267 / NRRL Y-1140 / WM37)</name>
    <name type="common">Yeast</name>
    <name type="synonym">Candida sphaerica</name>
    <dbReference type="NCBI Taxonomy" id="284590"/>
    <lineage>
        <taxon>Eukaryota</taxon>
        <taxon>Fungi</taxon>
        <taxon>Dikarya</taxon>
        <taxon>Ascomycota</taxon>
        <taxon>Saccharomycotina</taxon>
        <taxon>Saccharomycetes</taxon>
        <taxon>Saccharomycetales</taxon>
        <taxon>Saccharomycetaceae</taxon>
        <taxon>Kluyveromyces</taxon>
    </lineage>
</organism>
<gene>
    <name evidence="3" type="ORF">KLLA0_A04323g</name>
</gene>
<dbReference type="InterPro" id="IPR035323">
    <property type="entry name" value="Fit2"/>
</dbReference>
<evidence type="ECO:0000313" key="4">
    <source>
        <dbReference type="Proteomes" id="UP000000598"/>
    </source>
</evidence>
<dbReference type="PaxDb" id="284590-Q6CY00"/>
<dbReference type="HOGENOM" id="CLU_1349116_0_0_1"/>
<feature type="signal peptide" evidence="2">
    <location>
        <begin position="1"/>
        <end position="19"/>
    </location>
</feature>
<dbReference type="STRING" id="284590.Q6CY00"/>